<gene>
    <name evidence="9" type="ORF">OKIT_1241</name>
</gene>
<organism evidence="9 10">
    <name type="scientific">Oenococcus kitaharae DSM 17330</name>
    <dbReference type="NCBI Taxonomy" id="1045004"/>
    <lineage>
        <taxon>Bacteria</taxon>
        <taxon>Bacillati</taxon>
        <taxon>Bacillota</taxon>
        <taxon>Bacilli</taxon>
        <taxon>Lactobacillales</taxon>
        <taxon>Lactobacillaceae</taxon>
        <taxon>Oenococcus</taxon>
    </lineage>
</organism>
<keyword evidence="7" id="KW-1133">Transmembrane helix</keyword>
<reference evidence="9 10" key="1">
    <citation type="journal article" date="2012" name="PLoS ONE">
        <title>Functional divergence in the genus oenococcus as predicted by genome sequencing of the newly-described species, Oenococcus kitaharae.</title>
        <authorList>
            <person name="Borneman A.R."/>
            <person name="McCarthy J.M."/>
            <person name="Chambers P.J."/>
            <person name="Bartowsky E.J."/>
        </authorList>
    </citation>
    <scope>NUCLEOTIDE SEQUENCE [LARGE SCALE GENOMIC DNA]</scope>
    <source>
        <strain evidence="10">DSM17330</strain>
    </source>
</reference>
<name>G9WFN2_9LACO</name>
<keyword evidence="7" id="KW-0812">Transmembrane</keyword>
<dbReference type="InterPro" id="IPR015168">
    <property type="entry name" value="SsuA/THI5"/>
</dbReference>
<dbReference type="PATRIC" id="fig|1045004.4.peg.1224"/>
<dbReference type="HOGENOM" id="CLU_028871_2_0_9"/>
<dbReference type="Pfam" id="PF09084">
    <property type="entry name" value="NMT1"/>
    <property type="match status" value="1"/>
</dbReference>
<evidence type="ECO:0000256" key="7">
    <source>
        <dbReference type="SAM" id="Phobius"/>
    </source>
</evidence>
<dbReference type="Gene3D" id="3.40.190.10">
    <property type="entry name" value="Periplasmic binding protein-like II"/>
    <property type="match status" value="2"/>
</dbReference>
<evidence type="ECO:0000256" key="6">
    <source>
        <dbReference type="ARBA" id="ARBA00070228"/>
    </source>
</evidence>
<evidence type="ECO:0000313" key="10">
    <source>
        <dbReference type="Proteomes" id="UP000004959"/>
    </source>
</evidence>
<keyword evidence="7" id="KW-0472">Membrane</keyword>
<dbReference type="PANTHER" id="PTHR30024:SF42">
    <property type="entry name" value="ALIPHATIC SULFONATES-BINDING PROTEIN-RELATED"/>
    <property type="match status" value="1"/>
</dbReference>
<dbReference type="GO" id="GO:0042626">
    <property type="term" value="F:ATPase-coupled transmembrane transporter activity"/>
    <property type="evidence" value="ECO:0007669"/>
    <property type="project" value="InterPro"/>
</dbReference>
<evidence type="ECO:0000256" key="4">
    <source>
        <dbReference type="ARBA" id="ARBA00022729"/>
    </source>
</evidence>
<dbReference type="GO" id="GO:0042597">
    <property type="term" value="C:periplasmic space"/>
    <property type="evidence" value="ECO:0007669"/>
    <property type="project" value="UniProtKB-SubCell"/>
</dbReference>
<dbReference type="NCBIfam" id="TIGR01728">
    <property type="entry name" value="SsuA_fam"/>
    <property type="match status" value="1"/>
</dbReference>
<proteinExistence type="inferred from homology"/>
<comment type="similarity">
    <text evidence="2">Belongs to the bacterial solute-binding protein SsuA/TauA family.</text>
</comment>
<dbReference type="FunFam" id="3.40.190.10:FF:000050">
    <property type="entry name" value="Sulfonate ABC transporter substrate-binding protein"/>
    <property type="match status" value="1"/>
</dbReference>
<feature type="transmembrane region" description="Helical" evidence="7">
    <location>
        <begin position="9"/>
        <end position="29"/>
    </location>
</feature>
<dbReference type="PANTHER" id="PTHR30024">
    <property type="entry name" value="ALIPHATIC SULFONATES-BINDING PROTEIN-RELATED"/>
    <property type="match status" value="1"/>
</dbReference>
<comment type="subcellular location">
    <subcellularLocation>
        <location evidence="1">Periplasm</location>
    </subcellularLocation>
</comment>
<dbReference type="SUPFAM" id="SSF53850">
    <property type="entry name" value="Periplasmic binding protein-like II"/>
    <property type="match status" value="1"/>
</dbReference>
<keyword evidence="3" id="KW-0813">Transport</keyword>
<dbReference type="Proteomes" id="UP000004959">
    <property type="component" value="Chromosome"/>
</dbReference>
<dbReference type="SMART" id="SM00062">
    <property type="entry name" value="PBPb"/>
    <property type="match status" value="1"/>
</dbReference>
<dbReference type="EMBL" id="AFVZ01000001">
    <property type="protein sequence ID" value="EHN59324.1"/>
    <property type="molecule type" value="Genomic_DNA"/>
</dbReference>
<dbReference type="InterPro" id="IPR001638">
    <property type="entry name" value="Solute-binding_3/MltF_N"/>
</dbReference>
<comment type="function">
    <text evidence="5">Part of a binding-protein-dependent transport system for aliphatic sulfonates. Putative binding protein.</text>
</comment>
<evidence type="ECO:0000256" key="1">
    <source>
        <dbReference type="ARBA" id="ARBA00004418"/>
    </source>
</evidence>
<evidence type="ECO:0000313" key="9">
    <source>
        <dbReference type="EMBL" id="EHN59324.1"/>
    </source>
</evidence>
<evidence type="ECO:0000259" key="8">
    <source>
        <dbReference type="SMART" id="SM00062"/>
    </source>
</evidence>
<feature type="domain" description="Solute-binding protein family 3/N-terminal" evidence="8">
    <location>
        <begin position="48"/>
        <end position="267"/>
    </location>
</feature>
<dbReference type="STRING" id="336988.NT96_07130"/>
<evidence type="ECO:0000256" key="2">
    <source>
        <dbReference type="ARBA" id="ARBA00010742"/>
    </source>
</evidence>
<dbReference type="GO" id="GO:0016020">
    <property type="term" value="C:membrane"/>
    <property type="evidence" value="ECO:0007669"/>
    <property type="project" value="InterPro"/>
</dbReference>
<evidence type="ECO:0000256" key="5">
    <source>
        <dbReference type="ARBA" id="ARBA00055538"/>
    </source>
</evidence>
<evidence type="ECO:0000256" key="3">
    <source>
        <dbReference type="ARBA" id="ARBA00022448"/>
    </source>
</evidence>
<comment type="caution">
    <text evidence="9">The sequence shown here is derived from an EMBL/GenBank/DDBJ whole genome shotgun (WGS) entry which is preliminary data.</text>
</comment>
<accession>G9WFN2</accession>
<keyword evidence="4" id="KW-0732">Signal</keyword>
<dbReference type="AlphaFoldDB" id="G9WFN2"/>
<dbReference type="OrthoDB" id="286202at2"/>
<dbReference type="eggNOG" id="COG0715">
    <property type="taxonomic scope" value="Bacteria"/>
</dbReference>
<dbReference type="RefSeq" id="WP_007746178.1">
    <property type="nucleotide sequence ID" value="NZ_CM001398.1"/>
</dbReference>
<sequence>MKRHRVKKIVYGLLAILWLVVAIEGFFIIQSENLRGGNQQSGSAGDRKLKVINFGYQRGDEADLVRINGQFASDARKLGYRIRWTNFQDGPTMLSALTSHHIRFARTGNTPPVVSQAGGSDIVYVAATVSKYRASMILVPKDSTISNLSDLRGKRIAYGFGTASTYLLLKALQSADLTLSDVNAVNLNQSAAGTAFKTGRVDAWVTWDPFSAAAQVEDDAQVLANAKGLSGDHNFFTSTRSWANKHKDLLRLLNRDAQTTMTWANNNHALLIRQFTKDLGLSQRVARLQVGRRTYGMANLTDPAIVNEQQDIADLLYKNKMIDRRVRVKNAFIDLGSD</sequence>
<keyword evidence="10" id="KW-1185">Reference proteome</keyword>
<dbReference type="InterPro" id="IPR010067">
    <property type="entry name" value="ABC_SsuA_sub-bd"/>
</dbReference>
<protein>
    <recommendedName>
        <fullName evidence="6">Putative aliphatic sulfonates-binding protein</fullName>
    </recommendedName>
</protein>